<dbReference type="EMBL" id="JAZHXJ010000760">
    <property type="protein sequence ID" value="KAL1852067.1"/>
    <property type="molecule type" value="Genomic_DNA"/>
</dbReference>
<feature type="region of interest" description="Disordered" evidence="6">
    <location>
        <begin position="1"/>
        <end position="30"/>
    </location>
</feature>
<dbReference type="Gene3D" id="1.20.1720.10">
    <property type="entry name" value="Multidrug resistance protein D"/>
    <property type="match status" value="1"/>
</dbReference>
<comment type="caution">
    <text evidence="9">The sequence shown here is derived from an EMBL/GenBank/DDBJ whole genome shotgun (WGS) entry which is preliminary data.</text>
</comment>
<feature type="transmembrane region" description="Helical" evidence="7">
    <location>
        <begin position="49"/>
        <end position="74"/>
    </location>
</feature>
<evidence type="ECO:0000256" key="4">
    <source>
        <dbReference type="ARBA" id="ARBA00022989"/>
    </source>
</evidence>
<evidence type="ECO:0000313" key="9">
    <source>
        <dbReference type="EMBL" id="KAL1852067.1"/>
    </source>
</evidence>
<evidence type="ECO:0000256" key="6">
    <source>
        <dbReference type="SAM" id="MobiDB-lite"/>
    </source>
</evidence>
<evidence type="ECO:0000256" key="3">
    <source>
        <dbReference type="ARBA" id="ARBA00022692"/>
    </source>
</evidence>
<dbReference type="InterPro" id="IPR011701">
    <property type="entry name" value="MFS"/>
</dbReference>
<comment type="subcellular location">
    <subcellularLocation>
        <location evidence="1">Membrane</location>
        <topology evidence="1">Multi-pass membrane protein</topology>
    </subcellularLocation>
</comment>
<dbReference type="InterPro" id="IPR020846">
    <property type="entry name" value="MFS_dom"/>
</dbReference>
<organism evidence="9 10">
    <name type="scientific">Phialemonium thermophilum</name>
    <dbReference type="NCBI Taxonomy" id="223376"/>
    <lineage>
        <taxon>Eukaryota</taxon>
        <taxon>Fungi</taxon>
        <taxon>Dikarya</taxon>
        <taxon>Ascomycota</taxon>
        <taxon>Pezizomycotina</taxon>
        <taxon>Sordariomycetes</taxon>
        <taxon>Sordariomycetidae</taxon>
        <taxon>Cephalothecales</taxon>
        <taxon>Cephalothecaceae</taxon>
        <taxon>Phialemonium</taxon>
    </lineage>
</organism>
<protein>
    <recommendedName>
        <fullName evidence="8">Major facilitator superfamily (MFS) profile domain-containing protein</fullName>
    </recommendedName>
</protein>
<keyword evidence="4 7" id="KW-1133">Transmembrane helix</keyword>
<evidence type="ECO:0000313" key="10">
    <source>
        <dbReference type="Proteomes" id="UP001586593"/>
    </source>
</evidence>
<dbReference type="InterPro" id="IPR036259">
    <property type="entry name" value="MFS_trans_sf"/>
</dbReference>
<name>A0ABR3W343_9PEZI</name>
<sequence>MAAESSNIAPEPEKTGQPQEQGASKTADERCREVHVEAGSQMGAVRRRIVMFSLCLALFLSALDITIVATALPTIARHLDADAAEYAWIGSAYTLANTSSVAIWAKLSDIFGRKPIIMLANGAFFAGSLVSGLAATVGMLIGGRVLQGLGAGGCTIMVTIRHRARPGGRLYADHWLAMVL</sequence>
<keyword evidence="3 7" id="KW-0812">Transmembrane</keyword>
<dbReference type="PANTHER" id="PTHR23501:SF102">
    <property type="entry name" value="DRUG TRANSPORTER, PUTATIVE (AFU_ORTHOLOGUE AFUA_3G08530)-RELATED"/>
    <property type="match status" value="1"/>
</dbReference>
<gene>
    <name evidence="9" type="ORF">VTK73DRAFT_9308</name>
</gene>
<proteinExistence type="inferred from homology"/>
<dbReference type="Pfam" id="PF07690">
    <property type="entry name" value="MFS_1"/>
    <property type="match status" value="1"/>
</dbReference>
<comment type="similarity">
    <text evidence="2">Belongs to the major facilitator superfamily. TCR/Tet family.</text>
</comment>
<keyword evidence="5 7" id="KW-0472">Membrane</keyword>
<feature type="transmembrane region" description="Helical" evidence="7">
    <location>
        <begin position="86"/>
        <end position="104"/>
    </location>
</feature>
<evidence type="ECO:0000256" key="7">
    <source>
        <dbReference type="SAM" id="Phobius"/>
    </source>
</evidence>
<reference evidence="9 10" key="1">
    <citation type="journal article" date="2024" name="Commun. Biol.">
        <title>Comparative genomic analysis of thermophilic fungi reveals convergent evolutionary adaptations and gene losses.</title>
        <authorList>
            <person name="Steindorff A.S."/>
            <person name="Aguilar-Pontes M.V."/>
            <person name="Robinson A.J."/>
            <person name="Andreopoulos B."/>
            <person name="LaButti K."/>
            <person name="Kuo A."/>
            <person name="Mondo S."/>
            <person name="Riley R."/>
            <person name="Otillar R."/>
            <person name="Haridas S."/>
            <person name="Lipzen A."/>
            <person name="Grimwood J."/>
            <person name="Schmutz J."/>
            <person name="Clum A."/>
            <person name="Reid I.D."/>
            <person name="Moisan M.C."/>
            <person name="Butler G."/>
            <person name="Nguyen T.T.M."/>
            <person name="Dewar K."/>
            <person name="Conant G."/>
            <person name="Drula E."/>
            <person name="Henrissat B."/>
            <person name="Hansel C."/>
            <person name="Singer S."/>
            <person name="Hutchinson M.I."/>
            <person name="de Vries R.P."/>
            <person name="Natvig D.O."/>
            <person name="Powell A.J."/>
            <person name="Tsang A."/>
            <person name="Grigoriev I.V."/>
        </authorList>
    </citation>
    <scope>NUCLEOTIDE SEQUENCE [LARGE SCALE GENOMIC DNA]</scope>
    <source>
        <strain evidence="9 10">ATCC 24622</strain>
    </source>
</reference>
<dbReference type="SUPFAM" id="SSF103473">
    <property type="entry name" value="MFS general substrate transporter"/>
    <property type="match status" value="1"/>
</dbReference>
<keyword evidence="10" id="KW-1185">Reference proteome</keyword>
<evidence type="ECO:0000256" key="1">
    <source>
        <dbReference type="ARBA" id="ARBA00004141"/>
    </source>
</evidence>
<dbReference type="PANTHER" id="PTHR23501">
    <property type="entry name" value="MAJOR FACILITATOR SUPERFAMILY"/>
    <property type="match status" value="1"/>
</dbReference>
<dbReference type="Proteomes" id="UP001586593">
    <property type="component" value="Unassembled WGS sequence"/>
</dbReference>
<evidence type="ECO:0000259" key="8">
    <source>
        <dbReference type="PROSITE" id="PS50850"/>
    </source>
</evidence>
<accession>A0ABR3W343</accession>
<feature type="transmembrane region" description="Helical" evidence="7">
    <location>
        <begin position="116"/>
        <end position="135"/>
    </location>
</feature>
<feature type="domain" description="Major facilitator superfamily (MFS) profile" evidence="8">
    <location>
        <begin position="50"/>
        <end position="180"/>
    </location>
</feature>
<evidence type="ECO:0000256" key="2">
    <source>
        <dbReference type="ARBA" id="ARBA00007520"/>
    </source>
</evidence>
<evidence type="ECO:0000256" key="5">
    <source>
        <dbReference type="ARBA" id="ARBA00023136"/>
    </source>
</evidence>
<dbReference type="PROSITE" id="PS50850">
    <property type="entry name" value="MFS"/>
    <property type="match status" value="1"/>
</dbReference>